<evidence type="ECO:0000256" key="1">
    <source>
        <dbReference type="ARBA" id="ARBA00005783"/>
    </source>
</evidence>
<dbReference type="Pfam" id="PF21638">
    <property type="entry name" value="SDA1_C"/>
    <property type="match status" value="1"/>
</dbReference>
<dbReference type="GO" id="GO:0000055">
    <property type="term" value="P:ribosomal large subunit export from nucleus"/>
    <property type="evidence" value="ECO:0007669"/>
    <property type="project" value="UniProtKB-UniRule"/>
</dbReference>
<protein>
    <recommendedName>
        <fullName evidence="6">Protein SDA1</fullName>
    </recommendedName>
</protein>
<evidence type="ECO:0000256" key="6">
    <source>
        <dbReference type="RuleBase" id="RU365057"/>
    </source>
</evidence>
<feature type="region of interest" description="Disordered" evidence="7">
    <location>
        <begin position="465"/>
        <end position="489"/>
    </location>
</feature>
<dbReference type="EMBL" id="JAQQWP010000002">
    <property type="protein sequence ID" value="KAK8129837.1"/>
    <property type="molecule type" value="Genomic_DNA"/>
</dbReference>
<proteinExistence type="inferred from homology"/>
<evidence type="ECO:0000256" key="5">
    <source>
        <dbReference type="ARBA" id="ARBA00023242"/>
    </source>
</evidence>
<keyword evidence="4 6" id="KW-0653">Protein transport</keyword>
<evidence type="ECO:0000259" key="10">
    <source>
        <dbReference type="Pfam" id="PF21638"/>
    </source>
</evidence>
<feature type="compositionally biased region" description="Basic and acidic residues" evidence="7">
    <location>
        <begin position="644"/>
        <end position="670"/>
    </location>
</feature>
<feature type="compositionally biased region" description="Basic and acidic residues" evidence="7">
    <location>
        <begin position="510"/>
        <end position="520"/>
    </location>
</feature>
<dbReference type="InterPro" id="IPR012977">
    <property type="entry name" value="SDA1_N"/>
</dbReference>
<dbReference type="GO" id="GO:0042273">
    <property type="term" value="P:ribosomal large subunit biogenesis"/>
    <property type="evidence" value="ECO:0007669"/>
    <property type="project" value="UniProtKB-UniRule"/>
</dbReference>
<comment type="caution">
    <text evidence="11">The sequence shown here is derived from an EMBL/GenBank/DDBJ whole genome shotgun (WGS) entry which is preliminary data.</text>
</comment>
<dbReference type="InterPro" id="IPR007949">
    <property type="entry name" value="SDA1_MD"/>
</dbReference>
<dbReference type="Proteomes" id="UP001392437">
    <property type="component" value="Unassembled WGS sequence"/>
</dbReference>
<sequence>MGRTALEKTEADLVTLQYKIRRDPQAYEKEFLELWNQYESTRDQFLAAPVTSESNVLISYRELVDLIAHVADSSLLTKVPTVYPEYTAGFADGLKDTLTKHHAVLESDLREKIVTSLVLLRRKDVVDSGYLLTTLIPILVSTPSKSLRHLLFTKILSDLRSSNTKHINHKLNRTVQNALFTLVTSDRTSSKGLWAVKLTREMWRRQLWTDAKPVAIMKEACLSDNEKVMVGGVRFFLGSDQEREEMQDESSDEETPDIKQVKHQIGINKKSKKKKKALDKAVDKVKRAQKKKNAPNPLNFSALHLLHDPQGFSEALFSKHLHGKSRLALESKLQVLQLITRLVGLHQLTLLSLYSWFTKHLTPRQQSVTTFLACLAQATHELVPPDVLEVLIQKIANEFVSEASAAEVASAGLNAIREICARQPLAMTDTLLQDLVQYIKSKDKGVSMAARGLRSLYREQAAEMLQKKDRGKKATMDLKSGEQRQKKFGEQAVGGIEGIELLAKWKEQERKRKRAEKGLPEGDDENDEEEEEEDDGWEVASNESSDSGEWIRVSDSEDEEEPIAKKQKRDSEDPEDEEDAAQELEALSKLATTQILTPADLAKLRELQLEANVDKALGRKKRKHDPQTRHFDEGLTAEQIEAPARLRKDTKEERVAKAMEGKGERSEHKSTQAIRKSKKEAEGKSTTNQEKARKKNFMMTLGKAKSKQKRSLVDTKNALKNHISRSKSGGRRRNGVSK</sequence>
<feature type="region of interest" description="Disordered" evidence="7">
    <location>
        <begin position="244"/>
        <end position="276"/>
    </location>
</feature>
<comment type="subcellular location">
    <subcellularLocation>
        <location evidence="6">Nucleus</location>
        <location evidence="6">Nucleolus</location>
    </subcellularLocation>
</comment>
<dbReference type="PANTHER" id="PTHR12730">
    <property type="entry name" value="HSDA/SDA1-RELATED"/>
    <property type="match status" value="1"/>
</dbReference>
<evidence type="ECO:0000259" key="9">
    <source>
        <dbReference type="Pfam" id="PF08158"/>
    </source>
</evidence>
<dbReference type="PANTHER" id="PTHR12730:SF0">
    <property type="entry name" value="PROTEIN SDA1 HOMOLOG"/>
    <property type="match status" value="1"/>
</dbReference>
<dbReference type="InterPro" id="IPR027312">
    <property type="entry name" value="Sda1"/>
</dbReference>
<dbReference type="Pfam" id="PF05285">
    <property type="entry name" value="SDA1_dom"/>
    <property type="match status" value="1"/>
</dbReference>
<feature type="compositionally biased region" description="Basic residues" evidence="7">
    <location>
        <begin position="722"/>
        <end position="738"/>
    </location>
</feature>
<gene>
    <name evidence="11" type="ORF">PG999_002217</name>
</gene>
<keyword evidence="5 6" id="KW-0539">Nucleus</keyword>
<feature type="compositionally biased region" description="Acidic residues" evidence="7">
    <location>
        <begin position="244"/>
        <end position="255"/>
    </location>
</feature>
<accession>A0AAW0R7J6</accession>
<keyword evidence="12" id="KW-1185">Reference proteome</keyword>
<name>A0AAW0R7J6_9PEZI</name>
<dbReference type="GO" id="GO:0015031">
    <property type="term" value="P:protein transport"/>
    <property type="evidence" value="ECO:0007669"/>
    <property type="project" value="UniProtKB-KW"/>
</dbReference>
<keyword evidence="3 6" id="KW-0690">Ribosome biogenesis</keyword>
<evidence type="ECO:0000313" key="11">
    <source>
        <dbReference type="EMBL" id="KAK8129837.1"/>
    </source>
</evidence>
<evidence type="ECO:0000256" key="7">
    <source>
        <dbReference type="SAM" id="MobiDB-lite"/>
    </source>
</evidence>
<organism evidence="11 12">
    <name type="scientific">Apiospora kogelbergensis</name>
    <dbReference type="NCBI Taxonomy" id="1337665"/>
    <lineage>
        <taxon>Eukaryota</taxon>
        <taxon>Fungi</taxon>
        <taxon>Dikarya</taxon>
        <taxon>Ascomycota</taxon>
        <taxon>Pezizomycotina</taxon>
        <taxon>Sordariomycetes</taxon>
        <taxon>Xylariomycetidae</taxon>
        <taxon>Amphisphaeriales</taxon>
        <taxon>Apiosporaceae</taxon>
        <taxon>Apiospora</taxon>
    </lineage>
</organism>
<feature type="region of interest" description="Disordered" evidence="7">
    <location>
        <begin position="614"/>
        <end position="738"/>
    </location>
</feature>
<dbReference type="GO" id="GO:0005730">
    <property type="term" value="C:nucleolus"/>
    <property type="evidence" value="ECO:0007669"/>
    <property type="project" value="UniProtKB-SubCell"/>
</dbReference>
<evidence type="ECO:0000259" key="8">
    <source>
        <dbReference type="Pfam" id="PF05285"/>
    </source>
</evidence>
<evidence type="ECO:0000256" key="4">
    <source>
        <dbReference type="ARBA" id="ARBA00022927"/>
    </source>
</evidence>
<feature type="domain" description="SDA1 N-terminal" evidence="9">
    <location>
        <begin position="76"/>
        <end position="442"/>
    </location>
</feature>
<dbReference type="InterPro" id="IPR048292">
    <property type="entry name" value="SDA1_C"/>
</dbReference>
<evidence type="ECO:0000256" key="3">
    <source>
        <dbReference type="ARBA" id="ARBA00022517"/>
    </source>
</evidence>
<feature type="region of interest" description="Disordered" evidence="7">
    <location>
        <begin position="510"/>
        <end position="581"/>
    </location>
</feature>
<evidence type="ECO:0000256" key="2">
    <source>
        <dbReference type="ARBA" id="ARBA00022448"/>
    </source>
</evidence>
<dbReference type="AlphaFoldDB" id="A0AAW0R7J6"/>
<evidence type="ECO:0000313" key="12">
    <source>
        <dbReference type="Proteomes" id="UP001392437"/>
    </source>
</evidence>
<comment type="similarity">
    <text evidence="1 6">Belongs to the SDA1 family.</text>
</comment>
<feature type="domain" description="SDA1 middle" evidence="8">
    <location>
        <begin position="523"/>
        <end position="661"/>
    </location>
</feature>
<dbReference type="Pfam" id="PF08158">
    <property type="entry name" value="SDA1_HEAT"/>
    <property type="match status" value="1"/>
</dbReference>
<feature type="domain" description="SDA1 C-terminal" evidence="10">
    <location>
        <begin position="684"/>
        <end position="728"/>
    </location>
</feature>
<feature type="compositionally biased region" description="Acidic residues" evidence="7">
    <location>
        <begin position="572"/>
        <end position="581"/>
    </location>
</feature>
<keyword evidence="2 6" id="KW-0813">Transport</keyword>
<reference evidence="11 12" key="1">
    <citation type="submission" date="2023-01" db="EMBL/GenBank/DDBJ databases">
        <title>Analysis of 21 Apiospora genomes using comparative genomics revels a genus with tremendous synthesis potential of carbohydrate active enzymes and secondary metabolites.</title>
        <authorList>
            <person name="Sorensen T."/>
        </authorList>
    </citation>
    <scope>NUCLEOTIDE SEQUENCE [LARGE SCALE GENOMIC DNA]</scope>
    <source>
        <strain evidence="11 12">CBS 117206</strain>
    </source>
</reference>
<feature type="compositionally biased region" description="Acidic residues" evidence="7">
    <location>
        <begin position="521"/>
        <end position="537"/>
    </location>
</feature>
<comment type="function">
    <text evidence="6">Required for 60S pre-ribosomal subunits export to the cytoplasm.</text>
</comment>